<protein>
    <submittedName>
        <fullName evidence="4">CapA family protein</fullName>
    </submittedName>
</protein>
<name>A0A6N7Z7W0_9PSEU</name>
<dbReference type="RefSeq" id="WP_154758394.1">
    <property type="nucleotide sequence ID" value="NZ_WMBA01000031.1"/>
</dbReference>
<dbReference type="InterPro" id="IPR052169">
    <property type="entry name" value="CW_Biosynth-Accessory"/>
</dbReference>
<dbReference type="InterPro" id="IPR019079">
    <property type="entry name" value="Capsule_synth_CapA"/>
</dbReference>
<dbReference type="InterPro" id="IPR029052">
    <property type="entry name" value="Metallo-depent_PP-like"/>
</dbReference>
<sequence length="371" mass="38925">MRVRRLIAAVTVVPVVAGCSVSAGRLPPLPAPPPVTIPADPGFNVVATGDVLIHPELTAQATADGSGRRDYRPMLAGIRDVISRADLAICHLETPIAPPGGPFAGYPDFSAPPEITTALAATGYDDCSTASNHTLDQGAAGVARTEDALDAAGVRHTGSARSEQEARTPLVLDVHGVKVGHVAFTFGYNGRKVPAATPWLANTLDVDAVLAAARAARAAGAQIVIVSLHWGTEYQQEVTADQRRIAQRLLNDPAIDLIIGHHAHVVQPFENINGKWVAYGLGNSIARHSEPRGTTEEGVIARFHFVPSATGWSVDRAEYLPTVIDLGPPIRLDLAGSPQLDPARAAKALQDTDSVVLSRGAANAGLMRAMN</sequence>
<feature type="domain" description="Capsule synthesis protein CapA" evidence="3">
    <location>
        <begin position="44"/>
        <end position="288"/>
    </location>
</feature>
<gene>
    <name evidence="4" type="ORF">GKO32_19920</name>
</gene>
<dbReference type="PANTHER" id="PTHR33393">
    <property type="entry name" value="POLYGLUTAMINE SYNTHESIS ACCESSORY PROTEIN RV0574C-RELATED"/>
    <property type="match status" value="1"/>
</dbReference>
<dbReference type="PROSITE" id="PS51257">
    <property type="entry name" value="PROKAR_LIPOPROTEIN"/>
    <property type="match status" value="1"/>
</dbReference>
<feature type="chain" id="PRO_5027110708" evidence="2">
    <location>
        <begin position="24"/>
        <end position="371"/>
    </location>
</feature>
<accession>A0A6N7Z7W0</accession>
<proteinExistence type="inferred from homology"/>
<evidence type="ECO:0000256" key="2">
    <source>
        <dbReference type="SAM" id="SignalP"/>
    </source>
</evidence>
<keyword evidence="5" id="KW-1185">Reference proteome</keyword>
<organism evidence="4 5">
    <name type="scientific">Amycolatopsis pithecellobii</name>
    <dbReference type="NCBI Taxonomy" id="664692"/>
    <lineage>
        <taxon>Bacteria</taxon>
        <taxon>Bacillati</taxon>
        <taxon>Actinomycetota</taxon>
        <taxon>Actinomycetes</taxon>
        <taxon>Pseudonocardiales</taxon>
        <taxon>Pseudonocardiaceae</taxon>
        <taxon>Amycolatopsis</taxon>
    </lineage>
</organism>
<comment type="caution">
    <text evidence="4">The sequence shown here is derived from an EMBL/GenBank/DDBJ whole genome shotgun (WGS) entry which is preliminary data.</text>
</comment>
<dbReference type="Proteomes" id="UP000440096">
    <property type="component" value="Unassembled WGS sequence"/>
</dbReference>
<dbReference type="SUPFAM" id="SSF56300">
    <property type="entry name" value="Metallo-dependent phosphatases"/>
    <property type="match status" value="1"/>
</dbReference>
<evidence type="ECO:0000259" key="3">
    <source>
        <dbReference type="SMART" id="SM00854"/>
    </source>
</evidence>
<comment type="similarity">
    <text evidence="1">Belongs to the CapA family.</text>
</comment>
<reference evidence="4 5" key="1">
    <citation type="submission" date="2019-11" db="EMBL/GenBank/DDBJ databases">
        <title>Draft genome of Amycolatopsis RM579.</title>
        <authorList>
            <person name="Duangmal K."/>
            <person name="Mingma R."/>
        </authorList>
    </citation>
    <scope>NUCLEOTIDE SEQUENCE [LARGE SCALE GENOMIC DNA]</scope>
    <source>
        <strain evidence="4 5">RM579</strain>
    </source>
</reference>
<dbReference type="EMBL" id="WMBA01000031">
    <property type="protein sequence ID" value="MTD56226.1"/>
    <property type="molecule type" value="Genomic_DNA"/>
</dbReference>
<keyword evidence="2" id="KW-0732">Signal</keyword>
<dbReference type="CDD" id="cd07381">
    <property type="entry name" value="MPP_CapA"/>
    <property type="match status" value="1"/>
</dbReference>
<dbReference type="OrthoDB" id="9810718at2"/>
<dbReference type="Pfam" id="PF09587">
    <property type="entry name" value="PGA_cap"/>
    <property type="match status" value="1"/>
</dbReference>
<dbReference type="PANTHER" id="PTHR33393:SF13">
    <property type="entry name" value="PGA BIOSYNTHESIS PROTEIN CAPA"/>
    <property type="match status" value="1"/>
</dbReference>
<evidence type="ECO:0000313" key="5">
    <source>
        <dbReference type="Proteomes" id="UP000440096"/>
    </source>
</evidence>
<dbReference type="AlphaFoldDB" id="A0A6N7Z7W0"/>
<evidence type="ECO:0000256" key="1">
    <source>
        <dbReference type="ARBA" id="ARBA00005662"/>
    </source>
</evidence>
<dbReference type="Gene3D" id="3.60.21.10">
    <property type="match status" value="1"/>
</dbReference>
<feature type="signal peptide" evidence="2">
    <location>
        <begin position="1"/>
        <end position="23"/>
    </location>
</feature>
<evidence type="ECO:0000313" key="4">
    <source>
        <dbReference type="EMBL" id="MTD56226.1"/>
    </source>
</evidence>
<dbReference type="SMART" id="SM00854">
    <property type="entry name" value="PGA_cap"/>
    <property type="match status" value="1"/>
</dbReference>